<protein>
    <submittedName>
        <fullName evidence="2">DUF2220 domain-containing protein</fullName>
    </submittedName>
</protein>
<dbReference type="Proteomes" id="UP001652394">
    <property type="component" value="Unassembled WGS sequence"/>
</dbReference>
<dbReference type="Pfam" id="PF09983">
    <property type="entry name" value="JetD_C"/>
    <property type="match status" value="1"/>
</dbReference>
<comment type="caution">
    <text evidence="2">The sequence shown here is derived from an EMBL/GenBank/DDBJ whole genome shotgun (WGS) entry which is preliminary data.</text>
</comment>
<sequence length="389" mass="46175">MGQLCDREHLQSDVLSAAEKMESAGIFTIKWSKGYKGFEFAALTYQLEDMPLFYEVYRKYVDEDFQPRWYWTQKYQFLLRQELDVCKTSWIRAYYTELFTTSMKKGRQKEKTGEKLGRKWREEYAALQERCPLFRGLDVQKEPVFKRLFSKKYLGSSKKFENTYQSYVIAQARRFCADVDEEMDDTAVLSQIFIEEYAQELSIKGPLEVEMKTRQGELRRVSTKNWIYGATFNSEMLKRTQILSKQPDLKRIITIENKANFVSVPYRKDTLYIFSHGYFAPKEKEFLKKLYSVLENEKVTYLHSGDLDYGGIKIFQNIKEKVFPQLRPVYMNTEVFEKYQEYAEPLEKQKLEKIRKLKEPLLQPLIEKIAATGLGIEQESFLLKGEYDL</sequence>
<reference evidence="2 3" key="1">
    <citation type="journal article" date="2021" name="ISME Commun">
        <title>Automated analysis of genomic sequences facilitates high-throughput and comprehensive description of bacteria.</title>
        <authorList>
            <person name="Hitch T.C.A."/>
        </authorList>
    </citation>
    <scope>NUCLEOTIDE SEQUENCE [LARGE SCALE GENOMIC DNA]</scope>
    <source>
        <strain evidence="2 3">H2_18</strain>
    </source>
</reference>
<proteinExistence type="predicted"/>
<evidence type="ECO:0000313" key="2">
    <source>
        <dbReference type="EMBL" id="MCU6746889.1"/>
    </source>
</evidence>
<name>A0ABT2TAZ2_9FIRM</name>
<keyword evidence="3" id="KW-1185">Reference proteome</keyword>
<evidence type="ECO:0000313" key="3">
    <source>
        <dbReference type="Proteomes" id="UP001652394"/>
    </source>
</evidence>
<organism evidence="2 3">
    <name type="scientific">Faecalicatena acetigenes</name>
    <dbReference type="NCBI Taxonomy" id="2981790"/>
    <lineage>
        <taxon>Bacteria</taxon>
        <taxon>Bacillati</taxon>
        <taxon>Bacillota</taxon>
        <taxon>Clostridia</taxon>
        <taxon>Lachnospirales</taxon>
        <taxon>Lachnospiraceae</taxon>
        <taxon>Faecalicatena</taxon>
    </lineage>
</organism>
<dbReference type="InterPro" id="IPR024534">
    <property type="entry name" value="JetD_C"/>
</dbReference>
<gene>
    <name evidence="2" type="ORF">OCV51_04295</name>
</gene>
<evidence type="ECO:0000259" key="1">
    <source>
        <dbReference type="Pfam" id="PF09983"/>
    </source>
</evidence>
<dbReference type="RefSeq" id="WP_059066283.1">
    <property type="nucleotide sequence ID" value="NZ_JAOQJX010000004.1"/>
</dbReference>
<feature type="domain" description="Wadjet protein JetD C-terminal" evidence="1">
    <location>
        <begin position="236"/>
        <end position="380"/>
    </location>
</feature>
<dbReference type="EMBL" id="JAOQJX010000004">
    <property type="protein sequence ID" value="MCU6746889.1"/>
    <property type="molecule type" value="Genomic_DNA"/>
</dbReference>
<accession>A0ABT2TAZ2</accession>